<evidence type="ECO:0000256" key="1">
    <source>
        <dbReference type="SAM" id="Phobius"/>
    </source>
</evidence>
<feature type="transmembrane region" description="Helical" evidence="1">
    <location>
        <begin position="52"/>
        <end position="73"/>
    </location>
</feature>
<dbReference type="EMBL" id="JBCGBO010000005">
    <property type="protein sequence ID" value="KAK9201385.1"/>
    <property type="molecule type" value="Genomic_DNA"/>
</dbReference>
<organism evidence="2 3">
    <name type="scientific">Citrus x changshan-huyou</name>
    <dbReference type="NCBI Taxonomy" id="2935761"/>
    <lineage>
        <taxon>Eukaryota</taxon>
        <taxon>Viridiplantae</taxon>
        <taxon>Streptophyta</taxon>
        <taxon>Embryophyta</taxon>
        <taxon>Tracheophyta</taxon>
        <taxon>Spermatophyta</taxon>
        <taxon>Magnoliopsida</taxon>
        <taxon>eudicotyledons</taxon>
        <taxon>Gunneridae</taxon>
        <taxon>Pentapetalae</taxon>
        <taxon>rosids</taxon>
        <taxon>malvids</taxon>
        <taxon>Sapindales</taxon>
        <taxon>Rutaceae</taxon>
        <taxon>Aurantioideae</taxon>
        <taxon>Citrus</taxon>
    </lineage>
</organism>
<dbReference type="Gene3D" id="3.80.10.10">
    <property type="entry name" value="Ribonuclease Inhibitor"/>
    <property type="match status" value="1"/>
</dbReference>
<accession>A0AAP0MEN1</accession>
<dbReference type="InterPro" id="IPR032675">
    <property type="entry name" value="LRR_dom_sf"/>
</dbReference>
<comment type="caution">
    <text evidence="2">The sequence shown here is derived from an EMBL/GenBank/DDBJ whole genome shotgun (WGS) entry which is preliminary data.</text>
</comment>
<evidence type="ECO:0000313" key="2">
    <source>
        <dbReference type="EMBL" id="KAK9201385.1"/>
    </source>
</evidence>
<sequence>MKSTIFMAAHIGKWKMLLTPSQIPGQTPKLTNDVVSSVFFFFLSFSLKRRRFLIYSYILWGSFNLVVVTSVLANTGLTGLVSLNVSNSQITSAGLRHLKPLKNLRSLTLESCKVTANDIKRLQSRDLPNLVSFRHE</sequence>
<dbReference type="Proteomes" id="UP001428341">
    <property type="component" value="Unassembled WGS sequence"/>
</dbReference>
<reference evidence="2 3" key="1">
    <citation type="submission" date="2024-05" db="EMBL/GenBank/DDBJ databases">
        <title>Haplotype-resolved chromosome-level genome assembly of Huyou (Citrus changshanensis).</title>
        <authorList>
            <person name="Miao C."/>
            <person name="Chen W."/>
            <person name="Wu Y."/>
            <person name="Wang L."/>
            <person name="Zhao S."/>
            <person name="Grierson D."/>
            <person name="Xu C."/>
            <person name="Chen K."/>
        </authorList>
    </citation>
    <scope>NUCLEOTIDE SEQUENCE [LARGE SCALE GENOMIC DNA]</scope>
    <source>
        <strain evidence="2">01-14</strain>
        <tissue evidence="2">Leaf</tissue>
    </source>
</reference>
<proteinExistence type="predicted"/>
<evidence type="ECO:0000313" key="3">
    <source>
        <dbReference type="Proteomes" id="UP001428341"/>
    </source>
</evidence>
<dbReference type="SUPFAM" id="SSF52047">
    <property type="entry name" value="RNI-like"/>
    <property type="match status" value="1"/>
</dbReference>
<gene>
    <name evidence="2" type="ORF">WN944_016587</name>
</gene>
<keyword evidence="1" id="KW-0812">Transmembrane</keyword>
<keyword evidence="1" id="KW-0472">Membrane</keyword>
<dbReference type="AlphaFoldDB" id="A0AAP0MEN1"/>
<keyword evidence="3" id="KW-1185">Reference proteome</keyword>
<name>A0AAP0MEN1_9ROSI</name>
<keyword evidence="1" id="KW-1133">Transmembrane helix</keyword>
<protein>
    <submittedName>
        <fullName evidence="2">Uncharacterized protein</fullName>
    </submittedName>
</protein>